<sequence>MSRLKELEAKLTLQQRKAALLLVENELMAEARKTQEELAKDIGADRVTVYRWRTQNKAFIEYMNLLADDMLSGHRSEVYAQLMKLIRSSQPSVKAIDLFLKRYGLLTERQVTATENESGSSSNEDIAKEIEDIDELLNDRKE</sequence>
<dbReference type="GeneID" id="82855155"/>
<dbReference type="EMBL" id="JARRTL010000003">
    <property type="protein sequence ID" value="MEC0483381.1"/>
    <property type="molecule type" value="Genomic_DNA"/>
</dbReference>
<dbReference type="Proteomes" id="UP000036168">
    <property type="component" value="Unassembled WGS sequence"/>
</dbReference>
<evidence type="ECO:0000313" key="8">
    <source>
        <dbReference type="Proteomes" id="UP001341297"/>
    </source>
</evidence>
<organism evidence="3 6">
    <name type="scientific">Bacillus glycinifermentans</name>
    <dbReference type="NCBI Taxonomy" id="1664069"/>
    <lineage>
        <taxon>Bacteria</taxon>
        <taxon>Bacillati</taxon>
        <taxon>Bacillota</taxon>
        <taxon>Bacilli</taxon>
        <taxon>Bacillales</taxon>
        <taxon>Bacillaceae</taxon>
        <taxon>Bacillus</taxon>
    </lineage>
</organism>
<evidence type="ECO:0000313" key="6">
    <source>
        <dbReference type="Proteomes" id="UP000036168"/>
    </source>
</evidence>
<dbReference type="RefSeq" id="WP_048356424.1">
    <property type="nucleotide sequence ID" value="NZ_CP035232.1"/>
</dbReference>
<dbReference type="EMBL" id="LECW02000067">
    <property type="protein sequence ID" value="KRT88309.1"/>
    <property type="molecule type" value="Genomic_DNA"/>
</dbReference>
<name>A0A0T6BIS0_9BACI</name>
<dbReference type="Proteomes" id="UP000288675">
    <property type="component" value="Chromosome"/>
</dbReference>
<dbReference type="Pfam" id="PF13022">
    <property type="entry name" value="HTH_Tnp_1_2"/>
    <property type="match status" value="1"/>
</dbReference>
<accession>A0A0T6BIS0</accession>
<evidence type="ECO:0000313" key="3">
    <source>
        <dbReference type="EMBL" id="KRT88309.1"/>
    </source>
</evidence>
<reference evidence="4 8" key="4">
    <citation type="submission" date="2023-03" db="EMBL/GenBank/DDBJ databases">
        <title>Agriculturally important microbes genome sequencing.</title>
        <authorList>
            <person name="Dunlap C."/>
        </authorList>
    </citation>
    <scope>NUCLEOTIDE SEQUENCE [LARGE SCALE GENOMIC DNA]</scope>
    <source>
        <strain evidence="4 8">CBP-3203</strain>
    </source>
</reference>
<evidence type="ECO:0000256" key="1">
    <source>
        <dbReference type="SAM" id="MobiDB-lite"/>
    </source>
</evidence>
<reference evidence="5 7" key="3">
    <citation type="submission" date="2019-01" db="EMBL/GenBank/DDBJ databases">
        <title>Genome sequence of Bacillus glycinifermentans SRCM103574.</title>
        <authorList>
            <person name="Kong H.-J."/>
            <person name="Jeong S.-Y."/>
            <person name="Jeong D.-Y."/>
        </authorList>
    </citation>
    <scope>NUCLEOTIDE SEQUENCE [LARGE SCALE GENOMIC DNA]</scope>
    <source>
        <strain evidence="5 7">SRCM103574</strain>
    </source>
</reference>
<dbReference type="InterPro" id="IPR024978">
    <property type="entry name" value="Homeodomain_phBC6A51-type"/>
</dbReference>
<dbReference type="Gene3D" id="1.10.10.60">
    <property type="entry name" value="Homeodomain-like"/>
    <property type="match status" value="1"/>
</dbReference>
<proteinExistence type="predicted"/>
<evidence type="ECO:0000313" key="4">
    <source>
        <dbReference type="EMBL" id="MEC0483381.1"/>
    </source>
</evidence>
<dbReference type="AlphaFoldDB" id="A0A0T6BIS0"/>
<reference evidence="3" key="2">
    <citation type="submission" date="2015-10" db="EMBL/GenBank/DDBJ databases">
        <authorList>
            <person name="Gilbert D.G."/>
        </authorList>
    </citation>
    <scope>NUCLEOTIDE SEQUENCE</scope>
    <source>
        <strain evidence="3">GO-13</strain>
    </source>
</reference>
<dbReference type="SUPFAM" id="SSF46689">
    <property type="entry name" value="Homeodomain-like"/>
    <property type="match status" value="1"/>
</dbReference>
<dbReference type="InterPro" id="IPR009057">
    <property type="entry name" value="Homeodomain-like_sf"/>
</dbReference>
<dbReference type="Proteomes" id="UP001341297">
    <property type="component" value="Unassembled WGS sequence"/>
</dbReference>
<feature type="compositionally biased region" description="Polar residues" evidence="1">
    <location>
        <begin position="112"/>
        <end position="123"/>
    </location>
</feature>
<protein>
    <submittedName>
        <fullName evidence="4">PhBC6A51 family helix-turn-helix protein</fullName>
    </submittedName>
</protein>
<evidence type="ECO:0000313" key="7">
    <source>
        <dbReference type="Proteomes" id="UP000288675"/>
    </source>
</evidence>
<reference evidence="3 6" key="1">
    <citation type="journal article" date="2015" name="Int. J. Syst. Evol. Microbiol.">
        <title>Bacillus glycinifermentans sp. nov., isolated from fermented soybean paste.</title>
        <authorList>
            <person name="Kim S.J."/>
            <person name="Dunlap C.A."/>
            <person name="Kwon S.W."/>
            <person name="Rooney A.P."/>
        </authorList>
    </citation>
    <scope>NUCLEOTIDE SEQUENCE [LARGE SCALE GENOMIC DNA]</scope>
    <source>
        <strain evidence="3 6">GO-13</strain>
    </source>
</reference>
<feature type="region of interest" description="Disordered" evidence="1">
    <location>
        <begin position="112"/>
        <end position="142"/>
    </location>
</feature>
<evidence type="ECO:0000313" key="5">
    <source>
        <dbReference type="EMBL" id="QAT67109.1"/>
    </source>
</evidence>
<dbReference type="EMBL" id="CP035232">
    <property type="protein sequence ID" value="QAT67109.1"/>
    <property type="molecule type" value="Genomic_DNA"/>
</dbReference>
<feature type="domain" description="Homeodomain phBC6A51-type" evidence="2">
    <location>
        <begin position="10"/>
        <end position="130"/>
    </location>
</feature>
<gene>
    <name evidence="3" type="ORF">AB447_207870</name>
    <name evidence="5" type="ORF">EQZ20_20985</name>
    <name evidence="4" type="ORF">P8828_00710</name>
</gene>
<keyword evidence="8" id="KW-1185">Reference proteome</keyword>
<dbReference type="OrthoDB" id="2661800at2"/>
<evidence type="ECO:0000259" key="2">
    <source>
        <dbReference type="Pfam" id="PF13022"/>
    </source>
</evidence>